<dbReference type="InterPro" id="IPR000683">
    <property type="entry name" value="Gfo/Idh/MocA-like_OxRdtase_N"/>
</dbReference>
<dbReference type="PANTHER" id="PTHR43708">
    <property type="entry name" value="CONSERVED EXPRESSED OXIDOREDUCTASE (EUROFUNG)"/>
    <property type="match status" value="1"/>
</dbReference>
<dbReference type="InterPro" id="IPR051317">
    <property type="entry name" value="Gfo/Idh/MocA_oxidoreduct"/>
</dbReference>
<dbReference type="InterPro" id="IPR036291">
    <property type="entry name" value="NAD(P)-bd_dom_sf"/>
</dbReference>
<keyword evidence="4" id="KW-1185">Reference proteome</keyword>
<feature type="domain" description="Gfo/Idh/MocA-like oxidoreductase N-terminal" evidence="1">
    <location>
        <begin position="3"/>
        <end position="120"/>
    </location>
</feature>
<accession>A0ABS7KA93</accession>
<organism evidence="3 4">
    <name type="scientific">Mesobacillus maritimus</name>
    <dbReference type="NCBI Taxonomy" id="1643336"/>
    <lineage>
        <taxon>Bacteria</taxon>
        <taxon>Bacillati</taxon>
        <taxon>Bacillota</taxon>
        <taxon>Bacilli</taxon>
        <taxon>Bacillales</taxon>
        <taxon>Bacillaceae</taxon>
        <taxon>Mesobacillus</taxon>
    </lineage>
</organism>
<sequence length="303" mass="34707">MLKLGIIGVGNIARKAYLPVLSTLKDVELHVFTRSQQTLAYLREFYRFTYLHDSLEKLINSEITAAFVHSSTDSHYEIIKELLKHDIHVYVEKPITNYYETTKELVEMAGSKNRMLTAGFNRRFAPAYQKLKEIEQPNMIIMQKNRISSPGNIREIVFDDFIHVIDTVRLYQSKPVNEIIVTGKIRDGLLYQVAAQFITEDEVGVAIMNRDSGVNEEIIEVMSSTEKGRVVNMVDLSIKKGLHDTHHSFGDWEGTLFKRGFEPMIHEVIKSMRLGASPPIQGEVVLSTHELCEKVVRELEKIN</sequence>
<evidence type="ECO:0000259" key="2">
    <source>
        <dbReference type="Pfam" id="PF21378"/>
    </source>
</evidence>
<dbReference type="Pfam" id="PF01408">
    <property type="entry name" value="GFO_IDH_MocA"/>
    <property type="match status" value="1"/>
</dbReference>
<dbReference type="EMBL" id="JACWFH010000033">
    <property type="protein sequence ID" value="MBY0099172.1"/>
    <property type="molecule type" value="Genomic_DNA"/>
</dbReference>
<name>A0ABS7KA93_9BACI</name>
<evidence type="ECO:0000313" key="3">
    <source>
        <dbReference type="EMBL" id="MBY0099172.1"/>
    </source>
</evidence>
<comment type="caution">
    <text evidence="3">The sequence shown here is derived from an EMBL/GenBank/DDBJ whole genome shotgun (WGS) entry which is preliminary data.</text>
</comment>
<feature type="domain" description="YceM-like C-terminal" evidence="2">
    <location>
        <begin position="126"/>
        <end position="239"/>
    </location>
</feature>
<dbReference type="InterPro" id="IPR048477">
    <property type="entry name" value="YceM-like_C"/>
</dbReference>
<dbReference type="SUPFAM" id="SSF55347">
    <property type="entry name" value="Glyceraldehyde-3-phosphate dehydrogenase-like, C-terminal domain"/>
    <property type="match status" value="1"/>
</dbReference>
<proteinExistence type="predicted"/>
<dbReference type="RefSeq" id="WP_221875390.1">
    <property type="nucleotide sequence ID" value="NZ_JACWFH010000033.1"/>
</dbReference>
<evidence type="ECO:0000259" key="1">
    <source>
        <dbReference type="Pfam" id="PF01408"/>
    </source>
</evidence>
<gene>
    <name evidence="3" type="ORF">H0185_20595</name>
</gene>
<reference evidence="3 4" key="1">
    <citation type="submission" date="2020-07" db="EMBL/GenBank/DDBJ databases">
        <title>Fungal Genomes of the International Space Station.</title>
        <authorList>
            <person name="Seuylemezian A."/>
            <person name="Singh N.K."/>
            <person name="Wood J."/>
            <person name="Venkateswaran K."/>
        </authorList>
    </citation>
    <scope>NUCLEOTIDE SEQUENCE [LARGE SCALE GENOMIC DNA]</scope>
    <source>
        <strain evidence="3 4">PL-B2</strain>
    </source>
</reference>
<dbReference type="Pfam" id="PF21378">
    <property type="entry name" value="YceM-like_C"/>
    <property type="match status" value="1"/>
</dbReference>
<protein>
    <submittedName>
        <fullName evidence="3">Gfo/Idh/MocA family oxidoreductase</fullName>
    </submittedName>
</protein>
<dbReference type="PANTHER" id="PTHR43708:SF4">
    <property type="entry name" value="OXIDOREDUCTASE YCEM-RELATED"/>
    <property type="match status" value="1"/>
</dbReference>
<dbReference type="Gene3D" id="3.40.50.720">
    <property type="entry name" value="NAD(P)-binding Rossmann-like Domain"/>
    <property type="match status" value="1"/>
</dbReference>
<evidence type="ECO:0000313" key="4">
    <source>
        <dbReference type="Proteomes" id="UP000769780"/>
    </source>
</evidence>
<dbReference type="Gene3D" id="3.30.360.10">
    <property type="entry name" value="Dihydrodipicolinate Reductase, domain 2"/>
    <property type="match status" value="1"/>
</dbReference>
<dbReference type="SUPFAM" id="SSF51735">
    <property type="entry name" value="NAD(P)-binding Rossmann-fold domains"/>
    <property type="match status" value="1"/>
</dbReference>
<dbReference type="Proteomes" id="UP000769780">
    <property type="component" value="Unassembled WGS sequence"/>
</dbReference>